<reference evidence="1 2" key="1">
    <citation type="submission" date="2016-10" db="EMBL/GenBank/DDBJ databases">
        <authorList>
            <person name="de Groot N.N."/>
        </authorList>
    </citation>
    <scope>NUCLEOTIDE SEQUENCE [LARGE SCALE GENOMIC DNA]</scope>
    <source>
        <strain evidence="1 2">DSM 26424</strain>
    </source>
</reference>
<dbReference type="RefSeq" id="WP_089851355.1">
    <property type="nucleotide sequence ID" value="NZ_FNEJ01000028.1"/>
</dbReference>
<organism evidence="1 2">
    <name type="scientific">Salipiger marinus</name>
    <dbReference type="NCBI Taxonomy" id="555512"/>
    <lineage>
        <taxon>Bacteria</taxon>
        <taxon>Pseudomonadati</taxon>
        <taxon>Pseudomonadota</taxon>
        <taxon>Alphaproteobacteria</taxon>
        <taxon>Rhodobacterales</taxon>
        <taxon>Roseobacteraceae</taxon>
        <taxon>Salipiger</taxon>
    </lineage>
</organism>
<evidence type="ECO:0000313" key="2">
    <source>
        <dbReference type="Proteomes" id="UP000199093"/>
    </source>
</evidence>
<sequence length="139" mass="15386">MPSQLTIFPERNLAYLHYAGRTTATQCLGTSRTLRDHPLRREDQGWLVDFSALEGFGSDFDEMRAAVQQVALQHDGQPPDTPLAIYAPSDLGFGVGRMYQQICAGLLPMRIGVFREADRALAHLGQPEVELAAFLAKAR</sequence>
<accession>A0A1G8T8C3</accession>
<gene>
    <name evidence="1" type="ORF">SAMN04487993_102826</name>
</gene>
<proteinExistence type="predicted"/>
<evidence type="ECO:0000313" key="1">
    <source>
        <dbReference type="EMBL" id="SDJ37195.1"/>
    </source>
</evidence>
<dbReference type="EMBL" id="FNEJ01000028">
    <property type="protein sequence ID" value="SDJ37195.1"/>
    <property type="molecule type" value="Genomic_DNA"/>
</dbReference>
<name>A0A1G8T8C3_9RHOB</name>
<protein>
    <submittedName>
        <fullName evidence="1">Uncharacterized protein</fullName>
    </submittedName>
</protein>
<dbReference type="Proteomes" id="UP000199093">
    <property type="component" value="Unassembled WGS sequence"/>
</dbReference>
<dbReference type="STRING" id="555512.SAMN04487993_102826"/>
<keyword evidence="2" id="KW-1185">Reference proteome</keyword>
<dbReference type="OrthoDB" id="7877306at2"/>
<dbReference type="AlphaFoldDB" id="A0A1G8T8C3"/>